<evidence type="ECO:0000256" key="1">
    <source>
        <dbReference type="ARBA" id="ARBA00022801"/>
    </source>
</evidence>
<feature type="compositionally biased region" description="Low complexity" evidence="2">
    <location>
        <begin position="55"/>
        <end position="72"/>
    </location>
</feature>
<name>A0ABV3DTN2_9ACTN</name>
<dbReference type="InterPro" id="IPR042001">
    <property type="entry name" value="Sortase_F"/>
</dbReference>
<gene>
    <name evidence="3" type="ORF">AB0C36_37130</name>
</gene>
<feature type="compositionally biased region" description="Pro residues" evidence="2">
    <location>
        <begin position="40"/>
        <end position="54"/>
    </location>
</feature>
<keyword evidence="4" id="KW-1185">Reference proteome</keyword>
<evidence type="ECO:0000256" key="2">
    <source>
        <dbReference type="SAM" id="MobiDB-lite"/>
    </source>
</evidence>
<dbReference type="Proteomes" id="UP001551482">
    <property type="component" value="Unassembled WGS sequence"/>
</dbReference>
<evidence type="ECO:0000313" key="3">
    <source>
        <dbReference type="EMBL" id="MEU8139110.1"/>
    </source>
</evidence>
<dbReference type="SUPFAM" id="SSF63817">
    <property type="entry name" value="Sortase"/>
    <property type="match status" value="1"/>
</dbReference>
<dbReference type="InterPro" id="IPR005754">
    <property type="entry name" value="Sortase"/>
</dbReference>
<feature type="region of interest" description="Disordered" evidence="2">
    <location>
        <begin position="16"/>
        <end position="103"/>
    </location>
</feature>
<dbReference type="Pfam" id="PF04203">
    <property type="entry name" value="Sortase"/>
    <property type="match status" value="1"/>
</dbReference>
<dbReference type="EMBL" id="JBEZFP010000154">
    <property type="protein sequence ID" value="MEU8139110.1"/>
    <property type="molecule type" value="Genomic_DNA"/>
</dbReference>
<sequence length="252" mass="25034">MATVLGAVLTGIVVANEGLGTGGGPPQPAAAAGPGLTSAPPKPTPPPQPDPVVPGPAAKASAAAALQAAPVPAAAPVPGAPGAPGAPDAAASASPSAHPPMPASPPMLVEIRSIGVQAKLTRVGLTDKGWVDAPTDKDRNLAAWYDGSSTPGAEGTSVIVGHVDVPSGPAVFYDLGTLRKGSVIRVPREDGTTAVFTVYGVQVFGKKDFPVDRVYGGTGVPELRVITCGGNYDKKNGYSGNVVVFARLTAQE</sequence>
<organism evidence="3 4">
    <name type="scientific">Streptodolium elevatio</name>
    <dbReference type="NCBI Taxonomy" id="3157996"/>
    <lineage>
        <taxon>Bacteria</taxon>
        <taxon>Bacillati</taxon>
        <taxon>Actinomycetota</taxon>
        <taxon>Actinomycetes</taxon>
        <taxon>Kitasatosporales</taxon>
        <taxon>Streptomycetaceae</taxon>
        <taxon>Streptodolium</taxon>
    </lineage>
</organism>
<dbReference type="Gene3D" id="2.40.260.10">
    <property type="entry name" value="Sortase"/>
    <property type="match status" value="1"/>
</dbReference>
<comment type="caution">
    <text evidence="3">The sequence shown here is derived from an EMBL/GenBank/DDBJ whole genome shotgun (WGS) entry which is preliminary data.</text>
</comment>
<dbReference type="RefSeq" id="WP_358362994.1">
    <property type="nucleotide sequence ID" value="NZ_JBEZFP010000154.1"/>
</dbReference>
<proteinExistence type="predicted"/>
<accession>A0ABV3DTN2</accession>
<dbReference type="InterPro" id="IPR023365">
    <property type="entry name" value="Sortase_dom-sf"/>
</dbReference>
<evidence type="ECO:0000313" key="4">
    <source>
        <dbReference type="Proteomes" id="UP001551482"/>
    </source>
</evidence>
<feature type="compositionally biased region" description="Low complexity" evidence="2">
    <location>
        <begin position="83"/>
        <end position="96"/>
    </location>
</feature>
<keyword evidence="1" id="KW-0378">Hydrolase</keyword>
<dbReference type="NCBIfam" id="NF033748">
    <property type="entry name" value="class_F_sortase"/>
    <property type="match status" value="1"/>
</dbReference>
<reference evidence="3 4" key="1">
    <citation type="submission" date="2024-06" db="EMBL/GenBank/DDBJ databases">
        <title>The Natural Products Discovery Center: Release of the First 8490 Sequenced Strains for Exploring Actinobacteria Biosynthetic Diversity.</title>
        <authorList>
            <person name="Kalkreuter E."/>
            <person name="Kautsar S.A."/>
            <person name="Yang D."/>
            <person name="Bader C.D."/>
            <person name="Teijaro C.N."/>
            <person name="Fluegel L."/>
            <person name="Davis C.M."/>
            <person name="Simpson J.R."/>
            <person name="Lauterbach L."/>
            <person name="Steele A.D."/>
            <person name="Gui C."/>
            <person name="Meng S."/>
            <person name="Li G."/>
            <person name="Viehrig K."/>
            <person name="Ye F."/>
            <person name="Su P."/>
            <person name="Kiefer A.F."/>
            <person name="Nichols A."/>
            <person name="Cepeda A.J."/>
            <person name="Yan W."/>
            <person name="Fan B."/>
            <person name="Jiang Y."/>
            <person name="Adhikari A."/>
            <person name="Zheng C.-J."/>
            <person name="Schuster L."/>
            <person name="Cowan T.M."/>
            <person name="Smanski M.J."/>
            <person name="Chevrette M.G."/>
            <person name="De Carvalho L.P.S."/>
            <person name="Shen B."/>
        </authorList>
    </citation>
    <scope>NUCLEOTIDE SEQUENCE [LARGE SCALE GENOMIC DNA]</scope>
    <source>
        <strain evidence="3 4">NPDC048946</strain>
    </source>
</reference>
<protein>
    <submittedName>
        <fullName evidence="3">Class F sortase</fullName>
    </submittedName>
</protein>
<dbReference type="CDD" id="cd05829">
    <property type="entry name" value="Sortase_F"/>
    <property type="match status" value="1"/>
</dbReference>